<gene>
    <name evidence="2" type="ORF">ACFO5K_27065</name>
</gene>
<keyword evidence="2" id="KW-0808">Transferase</keyword>
<evidence type="ECO:0000313" key="3">
    <source>
        <dbReference type="Proteomes" id="UP001595844"/>
    </source>
</evidence>
<organism evidence="2 3">
    <name type="scientific">Nocardia halotolerans</name>
    <dbReference type="NCBI Taxonomy" id="1755878"/>
    <lineage>
        <taxon>Bacteria</taxon>
        <taxon>Bacillati</taxon>
        <taxon>Actinomycetota</taxon>
        <taxon>Actinomycetes</taxon>
        <taxon>Mycobacteriales</taxon>
        <taxon>Nocardiaceae</taxon>
        <taxon>Nocardia</taxon>
    </lineage>
</organism>
<protein>
    <submittedName>
        <fullName evidence="2">Protein kinase family protein</fullName>
    </submittedName>
</protein>
<dbReference type="RefSeq" id="WP_378568735.1">
    <property type="nucleotide sequence ID" value="NZ_JBHSDL010000042.1"/>
</dbReference>
<name>A0ABV8VNW7_9NOCA</name>
<dbReference type="PROSITE" id="PS50011">
    <property type="entry name" value="PROTEIN_KINASE_DOM"/>
    <property type="match status" value="1"/>
</dbReference>
<sequence>MSRPARLRAHSAVATALALHSDHALRALVDAAAPIGAGIGGKTALLEVAGTPVFVKRVPLTDLERRPEHVHSTANLFDLPLFCQYGIGLHGSPGFGAWRELAVHTMTTNWVLADEHASFPLMYHWRVLPDTTPLPGELADIDRAVAYWDSRPQVRHRIEALRDSSSSIALFLEYIPQNLHEWLNQRIEAGHEAADRACAMVERELAAGTAFMNNRGLLHLDAHFDNILTDGRRLYFGDYGLSLSSGFDLTPEQAAFFDRHQSYDRGFTATYLVNWLLTALYGLRREDRETRAAMARAIADGEPAQGIPTEAAAILTRHAPVAAAMSVFARAFQQENRSTPYPDEEIRRLLDATALGGSEPCTRYDSNRSGSHRNRTDLCTPAPDDCEFAPSSTEPVTAQGIRCADSKTIA</sequence>
<evidence type="ECO:0000259" key="1">
    <source>
        <dbReference type="PROSITE" id="PS50011"/>
    </source>
</evidence>
<evidence type="ECO:0000313" key="2">
    <source>
        <dbReference type="EMBL" id="MFC4377744.1"/>
    </source>
</evidence>
<dbReference type="InterPro" id="IPR000719">
    <property type="entry name" value="Prot_kinase_dom"/>
</dbReference>
<dbReference type="Proteomes" id="UP001595844">
    <property type="component" value="Unassembled WGS sequence"/>
</dbReference>
<dbReference type="SUPFAM" id="SSF56112">
    <property type="entry name" value="Protein kinase-like (PK-like)"/>
    <property type="match status" value="2"/>
</dbReference>
<accession>A0ABV8VNW7</accession>
<dbReference type="GO" id="GO:0016301">
    <property type="term" value="F:kinase activity"/>
    <property type="evidence" value="ECO:0007669"/>
    <property type="project" value="UniProtKB-KW"/>
</dbReference>
<comment type="caution">
    <text evidence="2">The sequence shown here is derived from an EMBL/GenBank/DDBJ whole genome shotgun (WGS) entry which is preliminary data.</text>
</comment>
<dbReference type="EMBL" id="JBHSDL010000042">
    <property type="protein sequence ID" value="MFC4377744.1"/>
    <property type="molecule type" value="Genomic_DNA"/>
</dbReference>
<dbReference type="Gene3D" id="1.10.510.10">
    <property type="entry name" value="Transferase(Phosphotransferase) domain 1"/>
    <property type="match status" value="1"/>
</dbReference>
<reference evidence="3" key="1">
    <citation type="journal article" date="2019" name="Int. J. Syst. Evol. Microbiol.">
        <title>The Global Catalogue of Microorganisms (GCM) 10K type strain sequencing project: providing services to taxonomists for standard genome sequencing and annotation.</title>
        <authorList>
            <consortium name="The Broad Institute Genomics Platform"/>
            <consortium name="The Broad Institute Genome Sequencing Center for Infectious Disease"/>
            <person name="Wu L."/>
            <person name="Ma J."/>
        </authorList>
    </citation>
    <scope>NUCLEOTIDE SEQUENCE [LARGE SCALE GENOMIC DNA]</scope>
    <source>
        <strain evidence="3">IBRC-M 10490</strain>
    </source>
</reference>
<feature type="domain" description="Protein kinase" evidence="1">
    <location>
        <begin position="29"/>
        <end position="375"/>
    </location>
</feature>
<keyword evidence="2" id="KW-0418">Kinase</keyword>
<proteinExistence type="predicted"/>
<dbReference type="InterPro" id="IPR011009">
    <property type="entry name" value="Kinase-like_dom_sf"/>
</dbReference>
<keyword evidence="3" id="KW-1185">Reference proteome</keyword>